<feature type="region of interest" description="Disordered" evidence="2">
    <location>
        <begin position="56"/>
        <end position="79"/>
    </location>
</feature>
<dbReference type="EMBL" id="MN560970">
    <property type="protein sequence ID" value="QIC50014.1"/>
    <property type="molecule type" value="Genomic_RNA"/>
</dbReference>
<evidence type="ECO:0000256" key="2">
    <source>
        <dbReference type="SAM" id="MobiDB-lite"/>
    </source>
</evidence>
<feature type="region of interest" description="Disordered" evidence="2">
    <location>
        <begin position="1"/>
        <end position="28"/>
    </location>
</feature>
<evidence type="ECO:0000313" key="3">
    <source>
        <dbReference type="EMBL" id="QIC50014.1"/>
    </source>
</evidence>
<dbReference type="Pfam" id="PF11129">
    <property type="entry name" value="EIAV_Rev"/>
    <property type="match status" value="1"/>
</dbReference>
<evidence type="ECO:0000256" key="1">
    <source>
        <dbReference type="SAM" id="Coils"/>
    </source>
</evidence>
<keyword evidence="1" id="KW-0175">Coiled coil</keyword>
<gene>
    <name evidence="3" type="primary">rev</name>
</gene>
<reference evidence="3" key="1">
    <citation type="journal article" date="2020" name="Viruses">
        <title>High Genomic Variability in Equine Infectious Anemia Virus Obtained from Naturally Infected Horses in Pantanal, Brazil: An Endemic Region Case.</title>
        <authorList>
            <person name="Malossi C.D."/>
            <person name="Fioratti E.G."/>
            <person name="Cardoso J.F."/>
            <person name="Magro A.J."/>
            <person name="Kroon E.G."/>
            <person name="Aguiar D.M."/>
            <person name="Borges A.M.C.M."/>
            <person name="Nogueira M.F."/>
            <person name="Ullmann L.S."/>
            <person name="Araujo J.P.Jr."/>
        </authorList>
    </citation>
    <scope>NUCLEOTIDE SEQUENCE</scope>
    <source>
        <strain evidence="3">POCONE-BRA1</strain>
    </source>
</reference>
<dbReference type="InterPro" id="IPR021311">
    <property type="entry name" value="EIAV_Rev"/>
</dbReference>
<feature type="coiled-coil region" evidence="1">
    <location>
        <begin position="95"/>
        <end position="129"/>
    </location>
</feature>
<name>A0A6C0WWM4_9RETR</name>
<proteinExistence type="predicted"/>
<protein>
    <submittedName>
        <fullName evidence="3">Rev protein</fullName>
    </submittedName>
</protein>
<sequence precursor="true">MAEERDSRERREAYLKEDAEENAKKRNNDWWKIDPQKPLENDEWCRILRQSLPEETTPSETCMERRCLGPGPVQNTPSRRDRWLRGQIQQAEMLQEKLQWRIKGVQQTAKELEELNRKIRSELDWTRRTHGDFSSFHSYRREQRLWGQCSENVYKSEDPKRRRKHL</sequence>
<organism evidence="3">
    <name type="scientific">Equine infectious anemia virus</name>
    <dbReference type="NCBI Taxonomy" id="11665"/>
    <lineage>
        <taxon>Viruses</taxon>
        <taxon>Riboviria</taxon>
        <taxon>Pararnavirae</taxon>
        <taxon>Artverviricota</taxon>
        <taxon>Revtraviricetes</taxon>
        <taxon>Ortervirales</taxon>
        <taxon>Retroviridae</taxon>
        <taxon>Orthoretrovirinae</taxon>
        <taxon>Lentivirus</taxon>
        <taxon>Lentivirus equinfane</taxon>
    </lineage>
</organism>
<accession>A0A6C0WWM4</accession>